<dbReference type="EMBL" id="JAAGBB010000045">
    <property type="protein sequence ID" value="MBR0667975.1"/>
    <property type="molecule type" value="Genomic_DNA"/>
</dbReference>
<dbReference type="SUPFAM" id="SSF64518">
    <property type="entry name" value="Phase 1 flagellin"/>
    <property type="match status" value="1"/>
</dbReference>
<dbReference type="PANTHER" id="PTHR42792:SF1">
    <property type="entry name" value="FLAGELLAR HOOK-ASSOCIATED PROTEIN 3"/>
    <property type="match status" value="1"/>
</dbReference>
<gene>
    <name evidence="5" type="ORF">GXW71_26710</name>
</gene>
<protein>
    <recommendedName>
        <fullName evidence="4">Flagellin C-terminal domain-containing protein</fullName>
    </recommendedName>
</protein>
<dbReference type="RefSeq" id="WP_211855751.1">
    <property type="nucleotide sequence ID" value="NZ_JAAGBB010000045.1"/>
</dbReference>
<sequence length="353" mass="36611">MTGFSALGRLDAGAAMLRLRMETLTRQISDGRKGVHLGDIAPEARRAISLRADMNRRETYQSTISQTLSQADVAQNTLQQLSTIATRAYSLAQGVNAANKAGIAAAAEEAKGALAQVAQLLNSQYGDQYIFGGQDTTNPPIPDATNIASSGMVTQITAAVQGLTAGAAAAVSAATLAAASDDTAGVTPFSGYLSTGPGATEARRSVPASDGQNVPYGLFANRNAAGVSTGDTTGSWARDLMRGLATLAAMTPNQAALGTDFDALMVNVRQGLKDTTSGIAQEQGALGVTQKRLEGIATDHAEITIALKTQLSEIEEVDPAETLTRLTATKTQLEASYQAISLMSSLTLTQFLR</sequence>
<evidence type="ECO:0000313" key="6">
    <source>
        <dbReference type="Proteomes" id="UP001196870"/>
    </source>
</evidence>
<dbReference type="Proteomes" id="UP001196870">
    <property type="component" value="Unassembled WGS sequence"/>
</dbReference>
<organism evidence="5 6">
    <name type="scientific">Plastoroseomonas hellenica</name>
    <dbReference type="NCBI Taxonomy" id="2687306"/>
    <lineage>
        <taxon>Bacteria</taxon>
        <taxon>Pseudomonadati</taxon>
        <taxon>Pseudomonadota</taxon>
        <taxon>Alphaproteobacteria</taxon>
        <taxon>Acetobacterales</taxon>
        <taxon>Acetobacteraceae</taxon>
        <taxon>Plastoroseomonas</taxon>
    </lineage>
</organism>
<evidence type="ECO:0000256" key="1">
    <source>
        <dbReference type="ARBA" id="ARBA00004365"/>
    </source>
</evidence>
<dbReference type="InterPro" id="IPR046358">
    <property type="entry name" value="Flagellin_C"/>
</dbReference>
<dbReference type="Pfam" id="PF00700">
    <property type="entry name" value="Flagellin_C"/>
    <property type="match status" value="1"/>
</dbReference>
<evidence type="ECO:0000256" key="3">
    <source>
        <dbReference type="ARBA" id="ARBA00023143"/>
    </source>
</evidence>
<evidence type="ECO:0000259" key="4">
    <source>
        <dbReference type="Pfam" id="PF00700"/>
    </source>
</evidence>
<comment type="subcellular location">
    <subcellularLocation>
        <location evidence="1">Bacterial flagellum</location>
    </subcellularLocation>
</comment>
<dbReference type="PANTHER" id="PTHR42792">
    <property type="entry name" value="FLAGELLIN"/>
    <property type="match status" value="1"/>
</dbReference>
<comment type="similarity">
    <text evidence="2">Belongs to the bacterial flagellin family.</text>
</comment>
<evidence type="ECO:0000313" key="5">
    <source>
        <dbReference type="EMBL" id="MBR0667975.1"/>
    </source>
</evidence>
<dbReference type="InterPro" id="IPR001492">
    <property type="entry name" value="Flagellin"/>
</dbReference>
<name>A0ABS5F5Y1_9PROT</name>
<feature type="domain" description="Flagellin C-terminal" evidence="4">
    <location>
        <begin position="276"/>
        <end position="352"/>
    </location>
</feature>
<keyword evidence="3" id="KW-0975">Bacterial flagellum</keyword>
<comment type="caution">
    <text evidence="5">The sequence shown here is derived from an EMBL/GenBank/DDBJ whole genome shotgun (WGS) entry which is preliminary data.</text>
</comment>
<dbReference type="Gene3D" id="1.20.1330.10">
    <property type="entry name" value="f41 fragment of flagellin, N-terminal domain"/>
    <property type="match status" value="1"/>
</dbReference>
<keyword evidence="6" id="KW-1185">Reference proteome</keyword>
<evidence type="ECO:0000256" key="2">
    <source>
        <dbReference type="ARBA" id="ARBA00005709"/>
    </source>
</evidence>
<proteinExistence type="inferred from homology"/>
<reference evidence="6" key="1">
    <citation type="journal article" date="2021" name="Syst. Appl. Microbiol.">
        <title>Roseomonas hellenica sp. nov., isolated from roots of wild-growing Alkanna tinctoria.</title>
        <authorList>
            <person name="Rat A."/>
            <person name="Naranjo H.D."/>
            <person name="Lebbe L."/>
            <person name="Cnockaert M."/>
            <person name="Krigas N."/>
            <person name="Grigoriadou K."/>
            <person name="Maloupa E."/>
            <person name="Willems A."/>
        </authorList>
    </citation>
    <scope>NUCLEOTIDE SEQUENCE [LARGE SCALE GENOMIC DNA]</scope>
    <source>
        <strain evidence="6">LMG 31523</strain>
    </source>
</reference>
<accession>A0ABS5F5Y1</accession>